<dbReference type="EMBL" id="QGKX02000004">
    <property type="protein sequence ID" value="KAF3601119.1"/>
    <property type="molecule type" value="Genomic_DNA"/>
</dbReference>
<organism evidence="2 3">
    <name type="scientific">Brassica cretica</name>
    <name type="common">Mustard</name>
    <dbReference type="NCBI Taxonomy" id="69181"/>
    <lineage>
        <taxon>Eukaryota</taxon>
        <taxon>Viridiplantae</taxon>
        <taxon>Streptophyta</taxon>
        <taxon>Embryophyta</taxon>
        <taxon>Tracheophyta</taxon>
        <taxon>Spermatophyta</taxon>
        <taxon>Magnoliopsida</taxon>
        <taxon>eudicotyledons</taxon>
        <taxon>Gunneridae</taxon>
        <taxon>Pentapetalae</taxon>
        <taxon>rosids</taxon>
        <taxon>malvids</taxon>
        <taxon>Brassicales</taxon>
        <taxon>Brassicaceae</taxon>
        <taxon>Brassiceae</taxon>
        <taxon>Brassica</taxon>
    </lineage>
</organism>
<evidence type="ECO:0000256" key="1">
    <source>
        <dbReference type="SAM" id="MobiDB-lite"/>
    </source>
</evidence>
<evidence type="ECO:0000313" key="3">
    <source>
        <dbReference type="Proteomes" id="UP000712600"/>
    </source>
</evidence>
<protein>
    <submittedName>
        <fullName evidence="2">Uncharacterized protein</fullName>
    </submittedName>
</protein>
<proteinExistence type="predicted"/>
<feature type="compositionally biased region" description="Basic and acidic residues" evidence="1">
    <location>
        <begin position="1"/>
        <end position="16"/>
    </location>
</feature>
<dbReference type="Proteomes" id="UP000712600">
    <property type="component" value="Unassembled WGS sequence"/>
</dbReference>
<sequence length="118" mass="13185">MNNSEQRENKLGEGKKTKGHYYPLRLNTSRIQIRNRRSRVSKTSRTGEIRIPRALAAAVEARLPTGPRIYASSIKPVKRVFHAGGYISQRTATARKGPPSTKIKLTTIGMNPKTPMTN</sequence>
<reference evidence="2" key="1">
    <citation type="submission" date="2019-12" db="EMBL/GenBank/DDBJ databases">
        <title>Genome sequencing and annotation of Brassica cretica.</title>
        <authorList>
            <person name="Studholme D.J."/>
            <person name="Sarris P."/>
        </authorList>
    </citation>
    <scope>NUCLEOTIDE SEQUENCE</scope>
    <source>
        <strain evidence="2">PFS-109/04</strain>
        <tissue evidence="2">Leaf</tissue>
    </source>
</reference>
<comment type="caution">
    <text evidence="2">The sequence shown here is derived from an EMBL/GenBank/DDBJ whole genome shotgun (WGS) entry which is preliminary data.</text>
</comment>
<name>A0A8S9SJW0_BRACR</name>
<dbReference type="AlphaFoldDB" id="A0A8S9SJW0"/>
<evidence type="ECO:0000313" key="2">
    <source>
        <dbReference type="EMBL" id="KAF3601119.1"/>
    </source>
</evidence>
<feature type="region of interest" description="Disordered" evidence="1">
    <location>
        <begin position="91"/>
        <end position="118"/>
    </location>
</feature>
<accession>A0A8S9SJW0</accession>
<gene>
    <name evidence="2" type="ORF">F2Q69_00037760</name>
</gene>
<feature type="region of interest" description="Disordered" evidence="1">
    <location>
        <begin position="1"/>
        <end position="23"/>
    </location>
</feature>